<dbReference type="PROSITE" id="PS00584">
    <property type="entry name" value="PFKB_KINASES_2"/>
    <property type="match status" value="1"/>
</dbReference>
<comment type="pathway">
    <text evidence="12">Carbohydrate metabolism; D-ribose degradation; D-ribose 5-phosphate from beta-D-ribopyranose: step 2/2.</text>
</comment>
<comment type="similarity">
    <text evidence="1">Belongs to the carbohydrate kinase pfkB family.</text>
</comment>
<feature type="binding site" evidence="12">
    <location>
        <position position="277"/>
    </location>
    <ligand>
        <name>ATP</name>
        <dbReference type="ChEBI" id="CHEBI:30616"/>
    </ligand>
</feature>
<comment type="function">
    <text evidence="12">Catalyzes the phosphorylation of ribose at O-5 in a reaction requiring ATP and magnesium. The resulting D-ribose-5-phosphate can then be used either for sythesis of nucleotides, histidine, and tryptophan, or as a component of the pentose phosphate pathway.</text>
</comment>
<evidence type="ECO:0000256" key="8">
    <source>
        <dbReference type="ARBA" id="ARBA00022840"/>
    </source>
</evidence>
<evidence type="ECO:0000256" key="9">
    <source>
        <dbReference type="ARBA" id="ARBA00022842"/>
    </source>
</evidence>
<evidence type="ECO:0000256" key="1">
    <source>
        <dbReference type="ARBA" id="ARBA00005380"/>
    </source>
</evidence>
<evidence type="ECO:0000313" key="14">
    <source>
        <dbReference type="EMBL" id="GIN22052.1"/>
    </source>
</evidence>
<feature type="binding site" evidence="12">
    <location>
        <position position="286"/>
    </location>
    <ligand>
        <name>K(+)</name>
        <dbReference type="ChEBI" id="CHEBI:29103"/>
    </ligand>
</feature>
<feature type="domain" description="Carbohydrate kinase PfkB" evidence="13">
    <location>
        <begin position="3"/>
        <end position="295"/>
    </location>
</feature>
<comment type="subunit">
    <text evidence="12">Homodimer.</text>
</comment>
<comment type="activity regulation">
    <text evidence="12">Activated by a monovalent cation that binds near, but not in, the active site. The most likely occupant of the site in vivo is potassium. Ion binding induces a conformational change that may alter substrate affinity.</text>
</comment>
<dbReference type="Gene3D" id="3.40.1190.20">
    <property type="match status" value="1"/>
</dbReference>
<accession>A0ABQ4KA10</accession>
<comment type="subcellular location">
    <subcellularLocation>
        <location evidence="12">Cytoplasm</location>
    </subcellularLocation>
</comment>
<dbReference type="PANTHER" id="PTHR10584">
    <property type="entry name" value="SUGAR KINASE"/>
    <property type="match status" value="1"/>
</dbReference>
<gene>
    <name evidence="12 14" type="primary">rbsK</name>
    <name evidence="14" type="ORF">J1TS3_31860</name>
</gene>
<feature type="binding site" evidence="12">
    <location>
        <position position="247"/>
    </location>
    <ligand>
        <name>K(+)</name>
        <dbReference type="ChEBI" id="CHEBI:29103"/>
    </ligand>
</feature>
<keyword evidence="10 12" id="KW-0630">Potassium</keyword>
<keyword evidence="15" id="KW-1185">Reference proteome</keyword>
<feature type="binding site" evidence="12">
    <location>
        <begin position="221"/>
        <end position="226"/>
    </location>
    <ligand>
        <name>ATP</name>
        <dbReference type="ChEBI" id="CHEBI:30616"/>
    </ligand>
</feature>
<protein>
    <recommendedName>
        <fullName evidence="3 12">Ribokinase</fullName>
        <shortName evidence="12">RK</shortName>
        <ecNumber evidence="2 12">2.7.1.15</ecNumber>
    </recommendedName>
</protein>
<feature type="binding site" evidence="12">
    <location>
        <begin position="12"/>
        <end position="14"/>
    </location>
    <ligand>
        <name>substrate</name>
    </ligand>
</feature>
<feature type="binding site" evidence="12">
    <location>
        <position position="141"/>
    </location>
    <ligand>
        <name>substrate</name>
    </ligand>
</feature>
<reference evidence="14 15" key="1">
    <citation type="submission" date="2021-03" db="EMBL/GenBank/DDBJ databases">
        <title>Antimicrobial resistance genes in bacteria isolated from Japanese honey, and their potential for conferring macrolide and lincosamide resistance in the American foulbrood pathogen Paenibacillus larvae.</title>
        <authorList>
            <person name="Okamoto M."/>
            <person name="Kumagai M."/>
            <person name="Kanamori H."/>
            <person name="Takamatsu D."/>
        </authorList>
    </citation>
    <scope>NUCLEOTIDE SEQUENCE [LARGE SCALE GENOMIC DNA]</scope>
    <source>
        <strain evidence="14 15">J1TS3</strain>
    </source>
</reference>
<dbReference type="CDD" id="cd01174">
    <property type="entry name" value="ribokinase"/>
    <property type="match status" value="1"/>
</dbReference>
<evidence type="ECO:0000256" key="11">
    <source>
        <dbReference type="ARBA" id="ARBA00023277"/>
    </source>
</evidence>
<feature type="binding site" evidence="12">
    <location>
        <position position="253"/>
    </location>
    <ligand>
        <name>substrate</name>
    </ligand>
</feature>
<dbReference type="Proteomes" id="UP000680279">
    <property type="component" value="Unassembled WGS sequence"/>
</dbReference>
<feature type="binding site" evidence="12">
    <location>
        <position position="288"/>
    </location>
    <ligand>
        <name>K(+)</name>
        <dbReference type="ChEBI" id="CHEBI:29103"/>
    </ligand>
</feature>
<evidence type="ECO:0000256" key="5">
    <source>
        <dbReference type="ARBA" id="ARBA00022723"/>
    </source>
</evidence>
<evidence type="ECO:0000256" key="10">
    <source>
        <dbReference type="ARBA" id="ARBA00022958"/>
    </source>
</evidence>
<keyword evidence="6 12" id="KW-0547">Nucleotide-binding</keyword>
<evidence type="ECO:0000256" key="12">
    <source>
        <dbReference type="HAMAP-Rule" id="MF_01987"/>
    </source>
</evidence>
<comment type="caution">
    <text evidence="14">The sequence shown here is derived from an EMBL/GenBank/DDBJ whole genome shotgun (WGS) entry which is preliminary data.</text>
</comment>
<keyword evidence="11 12" id="KW-0119">Carbohydrate metabolism</keyword>
<keyword evidence="4 12" id="KW-0808">Transferase</keyword>
<evidence type="ECO:0000256" key="4">
    <source>
        <dbReference type="ARBA" id="ARBA00022679"/>
    </source>
</evidence>
<dbReference type="PRINTS" id="PR00990">
    <property type="entry name" value="RIBOKINASE"/>
</dbReference>
<feature type="binding site" evidence="12">
    <location>
        <position position="283"/>
    </location>
    <ligand>
        <name>K(+)</name>
        <dbReference type="ChEBI" id="CHEBI:29103"/>
    </ligand>
</feature>
<dbReference type="Pfam" id="PF00294">
    <property type="entry name" value="PfkB"/>
    <property type="match status" value="1"/>
</dbReference>
<keyword evidence="8 12" id="KW-0067">ATP-binding</keyword>
<sequence>MKADVVVVGSLNMDLVVKVGRRPEWGETVIGSDFFVSPGGKGGNQAYAASKLGASVAMLGCVGYDLFGEQLINNLKKTGTDTTYVEKVKAESTGVAMINVNHEGENSIIVAPGANNFVTPEYIRKHEQVIGRAKVIMIQLEIPMETVMETAKIAKEHRVPLMLDPAPARELPKDLYELVHYILPNENEITELTNIKVTDTETAEKAGQLLISRGVKTVFSKLGGKGVTVTDKGETFTLKGHDVPVEDTTAAGDAFAGALAAALVSGENLLSATKFANAVGALTVTREGAQASMPDLDETLQFIESLQNK</sequence>
<dbReference type="InterPro" id="IPR029056">
    <property type="entry name" value="Ribokinase-like"/>
</dbReference>
<feature type="binding site" evidence="12">
    <location>
        <begin position="40"/>
        <end position="44"/>
    </location>
    <ligand>
        <name>substrate</name>
    </ligand>
</feature>
<dbReference type="PANTHER" id="PTHR10584:SF166">
    <property type="entry name" value="RIBOKINASE"/>
    <property type="match status" value="1"/>
</dbReference>
<dbReference type="NCBIfam" id="TIGR02152">
    <property type="entry name" value="D_ribokin_bact"/>
    <property type="match status" value="1"/>
</dbReference>
<evidence type="ECO:0000313" key="15">
    <source>
        <dbReference type="Proteomes" id="UP000680279"/>
    </source>
</evidence>
<evidence type="ECO:0000256" key="3">
    <source>
        <dbReference type="ARBA" id="ARBA00016943"/>
    </source>
</evidence>
<feature type="binding site" evidence="12">
    <location>
        <position position="249"/>
    </location>
    <ligand>
        <name>K(+)</name>
        <dbReference type="ChEBI" id="CHEBI:29103"/>
    </ligand>
</feature>
<dbReference type="EMBL" id="BOQT01000013">
    <property type="protein sequence ID" value="GIN22052.1"/>
    <property type="molecule type" value="Genomic_DNA"/>
</dbReference>
<evidence type="ECO:0000256" key="2">
    <source>
        <dbReference type="ARBA" id="ARBA00012035"/>
    </source>
</evidence>
<dbReference type="RefSeq" id="WP_212963511.1">
    <property type="nucleotide sequence ID" value="NZ_BOQT01000013.1"/>
</dbReference>
<organism evidence="14 15">
    <name type="scientific">Siminovitchia fordii</name>
    <dbReference type="NCBI Taxonomy" id="254759"/>
    <lineage>
        <taxon>Bacteria</taxon>
        <taxon>Bacillati</taxon>
        <taxon>Bacillota</taxon>
        <taxon>Bacilli</taxon>
        <taxon>Bacillales</taxon>
        <taxon>Bacillaceae</taxon>
        <taxon>Siminovitchia</taxon>
    </lineage>
</organism>
<keyword evidence="5 12" id="KW-0479">Metal-binding</keyword>
<dbReference type="HAMAP" id="MF_01987">
    <property type="entry name" value="Ribokinase"/>
    <property type="match status" value="1"/>
</dbReference>
<keyword evidence="7 12" id="KW-0418">Kinase</keyword>
<dbReference type="InterPro" id="IPR002139">
    <property type="entry name" value="Ribo/fructo_kinase"/>
</dbReference>
<dbReference type="EC" id="2.7.1.15" evidence="2 12"/>
<feature type="binding site" evidence="12">
    <location>
        <begin position="252"/>
        <end position="253"/>
    </location>
    <ligand>
        <name>ATP</name>
        <dbReference type="ChEBI" id="CHEBI:30616"/>
    </ligand>
</feature>
<feature type="binding site" evidence="12">
    <location>
        <position position="292"/>
    </location>
    <ligand>
        <name>K(+)</name>
        <dbReference type="ChEBI" id="CHEBI:29103"/>
    </ligand>
</feature>
<comment type="caution">
    <text evidence="12">Lacks conserved residue(s) required for the propagation of feature annotation.</text>
</comment>
<comment type="cofactor">
    <cofactor evidence="12">
        <name>Mg(2+)</name>
        <dbReference type="ChEBI" id="CHEBI:18420"/>
    </cofactor>
    <text evidence="12">Requires a divalent cation, most likely magnesium in vivo, as an electrophilic catalyst to aid phosphoryl group transfer. It is the chelate of the metal and the nucleotide that is the actual substrate.</text>
</comment>
<feature type="active site" description="Proton acceptor" evidence="12">
    <location>
        <position position="253"/>
    </location>
</feature>
<comment type="catalytic activity">
    <reaction evidence="12">
        <text>D-ribose + ATP = D-ribose 5-phosphate + ADP + H(+)</text>
        <dbReference type="Rhea" id="RHEA:13697"/>
        <dbReference type="ChEBI" id="CHEBI:15378"/>
        <dbReference type="ChEBI" id="CHEBI:30616"/>
        <dbReference type="ChEBI" id="CHEBI:47013"/>
        <dbReference type="ChEBI" id="CHEBI:78346"/>
        <dbReference type="ChEBI" id="CHEBI:456216"/>
        <dbReference type="EC" id="2.7.1.15"/>
    </reaction>
</comment>
<dbReference type="InterPro" id="IPR011611">
    <property type="entry name" value="PfkB_dom"/>
</dbReference>
<evidence type="ECO:0000259" key="13">
    <source>
        <dbReference type="Pfam" id="PF00294"/>
    </source>
</evidence>
<evidence type="ECO:0000256" key="6">
    <source>
        <dbReference type="ARBA" id="ARBA00022741"/>
    </source>
</evidence>
<dbReference type="SUPFAM" id="SSF53613">
    <property type="entry name" value="Ribokinase-like"/>
    <property type="match status" value="1"/>
</dbReference>
<dbReference type="InterPro" id="IPR011877">
    <property type="entry name" value="Ribokinase"/>
</dbReference>
<keyword evidence="9 12" id="KW-0460">Magnesium</keyword>
<name>A0ABQ4KA10_9BACI</name>
<comment type="similarity">
    <text evidence="12">Belongs to the carbohydrate kinase PfkB family. Ribokinase subfamily.</text>
</comment>
<evidence type="ECO:0000256" key="7">
    <source>
        <dbReference type="ARBA" id="ARBA00022777"/>
    </source>
</evidence>
<feature type="binding site" evidence="12">
    <location>
        <position position="185"/>
    </location>
    <ligand>
        <name>ATP</name>
        <dbReference type="ChEBI" id="CHEBI:30616"/>
    </ligand>
</feature>
<keyword evidence="12" id="KW-0963">Cytoplasm</keyword>
<proteinExistence type="inferred from homology"/>
<dbReference type="InterPro" id="IPR002173">
    <property type="entry name" value="Carboh/pur_kinase_PfkB_CS"/>
</dbReference>